<dbReference type="RefSeq" id="WP_272463436.1">
    <property type="nucleotide sequence ID" value="NZ_JAPFQL010000089.1"/>
</dbReference>
<gene>
    <name evidence="2" type="ORF">OO014_16600</name>
</gene>
<feature type="domain" description="AbiEi antitoxin N-terminal" evidence="1">
    <location>
        <begin position="4"/>
        <end position="49"/>
    </location>
</feature>
<dbReference type="InterPro" id="IPR025159">
    <property type="entry name" value="AbiEi_N"/>
</dbReference>
<dbReference type="Proteomes" id="UP001150259">
    <property type="component" value="Unassembled WGS sequence"/>
</dbReference>
<evidence type="ECO:0000313" key="2">
    <source>
        <dbReference type="EMBL" id="MDC5698874.1"/>
    </source>
</evidence>
<keyword evidence="3" id="KW-1185">Reference proteome</keyword>
<accession>A0ABT5GLA7</accession>
<evidence type="ECO:0000259" key="1">
    <source>
        <dbReference type="Pfam" id="PF13338"/>
    </source>
</evidence>
<evidence type="ECO:0000313" key="3">
    <source>
        <dbReference type="Proteomes" id="UP001150259"/>
    </source>
</evidence>
<reference evidence="2 3" key="1">
    <citation type="submission" date="2022-11" db="EMBL/GenBank/DDBJ databases">
        <title>Anaerobic phenanthrene biodegradation by a DNRA strain PheN6.</title>
        <authorList>
            <person name="Zhang Z."/>
        </authorList>
    </citation>
    <scope>NUCLEOTIDE SEQUENCE [LARGE SCALE GENOMIC DNA]</scope>
    <source>
        <strain evidence="2 3">PheN6</strain>
    </source>
</reference>
<name>A0ABT5GLA7_9MICO</name>
<organism evidence="2 3">
    <name type="scientific">Intrasporangium calvum</name>
    <dbReference type="NCBI Taxonomy" id="53358"/>
    <lineage>
        <taxon>Bacteria</taxon>
        <taxon>Bacillati</taxon>
        <taxon>Actinomycetota</taxon>
        <taxon>Actinomycetes</taxon>
        <taxon>Micrococcales</taxon>
        <taxon>Intrasporangiaceae</taxon>
        <taxon>Intrasporangium</taxon>
    </lineage>
</organism>
<protein>
    <submittedName>
        <fullName evidence="2">Type IV toxin-antitoxin system AbiEi family antitoxin domain-containing protein</fullName>
    </submittedName>
</protein>
<dbReference type="Pfam" id="PF13338">
    <property type="entry name" value="AbiEi_4"/>
    <property type="match status" value="1"/>
</dbReference>
<dbReference type="EMBL" id="JAPFQL010000089">
    <property type="protein sequence ID" value="MDC5698874.1"/>
    <property type="molecule type" value="Genomic_DNA"/>
</dbReference>
<proteinExistence type="predicted"/>
<comment type="caution">
    <text evidence="2">The sequence shown here is derived from an EMBL/GenBank/DDBJ whole genome shotgun (WGS) entry which is preliminary data.</text>
</comment>
<sequence length="326" mass="35205">MDTRLQALAGSQGGTFSAAQAYARGVTDADLLAATRSGAVVRVRRGAFVSGVLWGASDEDARFRLRASAIARSRPGDVLSHHAALAVHGLPLWAHDPARIDLLTRTRRGSSRNGLHLHPAAGVDVVEVDGVRTVSVARAVVRAALTMGAECAVVAGDAALHSGRTTEEELRAEVALLSPHEGRSRALECVLVMDGRAESPGESRTRLVVDDLGLEHESQVELRDVDGRFVARVDLLVEGVVVEFDGRVKYRADGADPDGPESAGQVVWLEKKREDAIRRLGHPVVRVVWSELDRPELIGSRIRAARQLRPHRNTPAATKVHALQHW</sequence>